<evidence type="ECO:0000313" key="1">
    <source>
        <dbReference type="EMBL" id="KAK1339894.1"/>
    </source>
</evidence>
<sequence length="318" mass="33758">MCLLSQRAEGTGHHHLWLSAPPSLWRGLRVHTSRREVSALCAGLRRLGLPAISKPRRAHPGAMEEEAVGCNALPSQGALLTVPSALCAPQGPPPAPPANQVHRYRIRVSLGGCKCPVPKGAMASLSITLVKILHKNSSRLSTLIYSIRLSEEILTPSGSPNQSKSTGRWRADICGHKSCGLGKGHKSRNTIGGSHLAPWRRRNTHQLHLQEPAGARGDPAIRGKQCPITPLLLPLLAVQASAGPGYLSLGPALGSWAADIQGLPEGQAVPDSTRRVQSTMGDRQARQAVPDATRGVQATIGVGQAWWGCAWKPPTGSR</sequence>
<reference evidence="1" key="1">
    <citation type="submission" date="2023-06" db="EMBL/GenBank/DDBJ databases">
        <title>Reference genome for the Northern bat (Eptesicus nilssonii), a most northern bat species.</title>
        <authorList>
            <person name="Laine V.N."/>
            <person name="Pulliainen A.T."/>
            <person name="Lilley T.M."/>
        </authorList>
    </citation>
    <scope>NUCLEOTIDE SEQUENCE</scope>
    <source>
        <strain evidence="1">BLF_Eptnil</strain>
        <tissue evidence="1">Kidney</tissue>
    </source>
</reference>
<accession>A0AA40HYV1</accession>
<comment type="caution">
    <text evidence="1">The sequence shown here is derived from an EMBL/GenBank/DDBJ whole genome shotgun (WGS) entry which is preliminary data.</text>
</comment>
<dbReference type="EMBL" id="JAULJE010000008">
    <property type="protein sequence ID" value="KAK1339894.1"/>
    <property type="molecule type" value="Genomic_DNA"/>
</dbReference>
<evidence type="ECO:0000313" key="2">
    <source>
        <dbReference type="Proteomes" id="UP001177744"/>
    </source>
</evidence>
<organism evidence="1 2">
    <name type="scientific">Cnephaeus nilssonii</name>
    <name type="common">Northern bat</name>
    <name type="synonym">Eptesicus nilssonii</name>
    <dbReference type="NCBI Taxonomy" id="3371016"/>
    <lineage>
        <taxon>Eukaryota</taxon>
        <taxon>Metazoa</taxon>
        <taxon>Chordata</taxon>
        <taxon>Craniata</taxon>
        <taxon>Vertebrata</taxon>
        <taxon>Euteleostomi</taxon>
        <taxon>Mammalia</taxon>
        <taxon>Eutheria</taxon>
        <taxon>Laurasiatheria</taxon>
        <taxon>Chiroptera</taxon>
        <taxon>Yangochiroptera</taxon>
        <taxon>Vespertilionidae</taxon>
        <taxon>Cnephaeus</taxon>
    </lineage>
</organism>
<keyword evidence="2" id="KW-1185">Reference proteome</keyword>
<dbReference type="Proteomes" id="UP001177744">
    <property type="component" value="Unassembled WGS sequence"/>
</dbReference>
<name>A0AA40HYV1_CNENI</name>
<protein>
    <submittedName>
        <fullName evidence="1">Uncharacterized protein</fullName>
    </submittedName>
</protein>
<gene>
    <name evidence="1" type="ORF">QTO34_018454</name>
</gene>
<dbReference type="AlphaFoldDB" id="A0AA40HYV1"/>
<proteinExistence type="predicted"/>